<dbReference type="EMBL" id="JBHRWO010000010">
    <property type="protein sequence ID" value="MFC3493260.1"/>
    <property type="molecule type" value="Genomic_DNA"/>
</dbReference>
<feature type="signal peptide" evidence="1">
    <location>
        <begin position="1"/>
        <end position="24"/>
    </location>
</feature>
<feature type="chain" id="PRO_5046949142" evidence="1">
    <location>
        <begin position="25"/>
        <end position="94"/>
    </location>
</feature>
<gene>
    <name evidence="2" type="ORF">ACFO8M_12275</name>
</gene>
<dbReference type="Proteomes" id="UP001595712">
    <property type="component" value="Unassembled WGS sequence"/>
</dbReference>
<keyword evidence="3" id="KW-1185">Reference proteome</keyword>
<proteinExistence type="predicted"/>
<name>A0ABV7Q1G4_9ACTN</name>
<keyword evidence="1" id="KW-0732">Signal</keyword>
<evidence type="ECO:0000313" key="2">
    <source>
        <dbReference type="EMBL" id="MFC3493260.1"/>
    </source>
</evidence>
<reference evidence="3" key="1">
    <citation type="journal article" date="2019" name="Int. J. Syst. Evol. Microbiol.">
        <title>The Global Catalogue of Microorganisms (GCM) 10K type strain sequencing project: providing services to taxonomists for standard genome sequencing and annotation.</title>
        <authorList>
            <consortium name="The Broad Institute Genomics Platform"/>
            <consortium name="The Broad Institute Genome Sequencing Center for Infectious Disease"/>
            <person name="Wu L."/>
            <person name="Ma J."/>
        </authorList>
    </citation>
    <scope>NUCLEOTIDE SEQUENCE [LARGE SCALE GENOMIC DNA]</scope>
    <source>
        <strain evidence="3">CGMCC 4.7396</strain>
    </source>
</reference>
<evidence type="ECO:0000313" key="3">
    <source>
        <dbReference type="Proteomes" id="UP001595712"/>
    </source>
</evidence>
<accession>A0ABV7Q1G4</accession>
<protein>
    <submittedName>
        <fullName evidence="2">Uncharacterized protein</fullName>
    </submittedName>
</protein>
<dbReference type="RefSeq" id="WP_387975303.1">
    <property type="nucleotide sequence ID" value="NZ_JBHRWO010000010.1"/>
</dbReference>
<comment type="caution">
    <text evidence="2">The sequence shown here is derived from an EMBL/GenBank/DDBJ whole genome shotgun (WGS) entry which is preliminary data.</text>
</comment>
<sequence>MSAGKRKLALAFSAILAGTAIALAAPAPAQADTGDCVTYLRSKGYSVDSYIKDACKTGDALGGARGIKYCKDKLRQRGGISSAHASSACTRAVS</sequence>
<evidence type="ECO:0000256" key="1">
    <source>
        <dbReference type="SAM" id="SignalP"/>
    </source>
</evidence>
<organism evidence="2 3">
    <name type="scientific">Glycomyces rhizosphaerae</name>
    <dbReference type="NCBI Taxonomy" id="2054422"/>
    <lineage>
        <taxon>Bacteria</taxon>
        <taxon>Bacillati</taxon>
        <taxon>Actinomycetota</taxon>
        <taxon>Actinomycetes</taxon>
        <taxon>Glycomycetales</taxon>
        <taxon>Glycomycetaceae</taxon>
        <taxon>Glycomyces</taxon>
    </lineage>
</organism>